<gene>
    <name evidence="5" type="ORF">DCC39_10080</name>
</gene>
<evidence type="ECO:0000256" key="2">
    <source>
        <dbReference type="PROSITE-ProRule" id="PRU00703"/>
    </source>
</evidence>
<dbReference type="AlphaFoldDB" id="A0A2U1K1S1"/>
<dbReference type="Pfam" id="PF00571">
    <property type="entry name" value="CBS"/>
    <property type="match status" value="2"/>
</dbReference>
<dbReference type="SMART" id="SM00116">
    <property type="entry name" value="CBS"/>
    <property type="match status" value="2"/>
</dbReference>
<accession>A0A2U1K1S1</accession>
<dbReference type="RefSeq" id="WP_116554841.1">
    <property type="nucleotide sequence ID" value="NZ_QCZG01000019.1"/>
</dbReference>
<feature type="domain" description="CBS" evidence="4">
    <location>
        <begin position="74"/>
        <end position="130"/>
    </location>
</feature>
<organism evidence="5 6">
    <name type="scientific">Pueribacillus theae</name>
    <dbReference type="NCBI Taxonomy" id="2171751"/>
    <lineage>
        <taxon>Bacteria</taxon>
        <taxon>Bacillati</taxon>
        <taxon>Bacillota</taxon>
        <taxon>Bacilli</taxon>
        <taxon>Bacillales</taxon>
        <taxon>Bacillaceae</taxon>
        <taxon>Pueribacillus</taxon>
    </lineage>
</organism>
<dbReference type="CDD" id="cd04622">
    <property type="entry name" value="CBS_pair_HRP1_like"/>
    <property type="match status" value="1"/>
</dbReference>
<dbReference type="Proteomes" id="UP000245998">
    <property type="component" value="Unassembled WGS sequence"/>
</dbReference>
<proteinExistence type="predicted"/>
<evidence type="ECO:0000259" key="4">
    <source>
        <dbReference type="PROSITE" id="PS51371"/>
    </source>
</evidence>
<dbReference type="InterPro" id="IPR000644">
    <property type="entry name" value="CBS_dom"/>
</dbReference>
<feature type="region of interest" description="Disordered" evidence="3">
    <location>
        <begin position="125"/>
        <end position="144"/>
    </location>
</feature>
<dbReference type="InterPro" id="IPR051257">
    <property type="entry name" value="Diverse_CBS-Domain"/>
</dbReference>
<protein>
    <submittedName>
        <fullName evidence="5">CBS domain-containing protein</fullName>
    </submittedName>
</protein>
<reference evidence="5 6" key="1">
    <citation type="submission" date="2018-04" db="EMBL/GenBank/DDBJ databases">
        <title>Camelliibacillus theae gen. nov., sp. nov., isolated from Pu'er tea.</title>
        <authorList>
            <person name="Niu L."/>
        </authorList>
    </citation>
    <scope>NUCLEOTIDE SEQUENCE [LARGE SCALE GENOMIC DNA]</scope>
    <source>
        <strain evidence="5 6">T8</strain>
    </source>
</reference>
<dbReference type="PROSITE" id="PS51371">
    <property type="entry name" value="CBS"/>
    <property type="match status" value="2"/>
</dbReference>
<keyword evidence="1 2" id="KW-0129">CBS domain</keyword>
<feature type="compositionally biased region" description="Polar residues" evidence="3">
    <location>
        <begin position="135"/>
        <end position="144"/>
    </location>
</feature>
<dbReference type="OrthoDB" id="9802114at2"/>
<feature type="domain" description="CBS" evidence="4">
    <location>
        <begin position="10"/>
        <end position="67"/>
    </location>
</feature>
<dbReference type="Gene3D" id="3.10.580.10">
    <property type="entry name" value="CBS-domain"/>
    <property type="match status" value="1"/>
</dbReference>
<evidence type="ECO:0000256" key="1">
    <source>
        <dbReference type="ARBA" id="ARBA00023122"/>
    </source>
</evidence>
<evidence type="ECO:0000256" key="3">
    <source>
        <dbReference type="SAM" id="MobiDB-lite"/>
    </source>
</evidence>
<dbReference type="PANTHER" id="PTHR43080:SF2">
    <property type="entry name" value="CBS DOMAIN-CONTAINING PROTEIN"/>
    <property type="match status" value="1"/>
</dbReference>
<comment type="caution">
    <text evidence="5">The sequence shown here is derived from an EMBL/GenBank/DDBJ whole genome shotgun (WGS) entry which is preliminary data.</text>
</comment>
<dbReference type="InterPro" id="IPR046342">
    <property type="entry name" value="CBS_dom_sf"/>
</dbReference>
<evidence type="ECO:0000313" key="5">
    <source>
        <dbReference type="EMBL" id="PWA11109.1"/>
    </source>
</evidence>
<keyword evidence="6" id="KW-1185">Reference proteome</keyword>
<dbReference type="PANTHER" id="PTHR43080">
    <property type="entry name" value="CBS DOMAIN-CONTAINING PROTEIN CBSX3, MITOCHONDRIAL"/>
    <property type="match status" value="1"/>
</dbReference>
<sequence length="144" mass="15791">MQQHTIENIMTKSVISVSPEQSIEEAAQLMHQHNIGAIPVVENNRVTGMITDRDITIRSTADGGNEKMPVSQVMTNDVVTVSPNMSVEEAAQLMSQKQIRRLPVVENDHVIGMVALGDLATEEKHDAKAEEALTDISQPSRPTH</sequence>
<name>A0A2U1K1S1_9BACI</name>
<dbReference type="EMBL" id="QCZG01000019">
    <property type="protein sequence ID" value="PWA11109.1"/>
    <property type="molecule type" value="Genomic_DNA"/>
</dbReference>
<evidence type="ECO:0000313" key="6">
    <source>
        <dbReference type="Proteomes" id="UP000245998"/>
    </source>
</evidence>
<dbReference type="SUPFAM" id="SSF54631">
    <property type="entry name" value="CBS-domain pair"/>
    <property type="match status" value="1"/>
</dbReference>